<evidence type="ECO:0000313" key="1">
    <source>
        <dbReference type="EMBL" id="SVC44363.1"/>
    </source>
</evidence>
<organism evidence="1">
    <name type="scientific">marine metagenome</name>
    <dbReference type="NCBI Taxonomy" id="408172"/>
    <lineage>
        <taxon>unclassified sequences</taxon>
        <taxon>metagenomes</taxon>
        <taxon>ecological metagenomes</taxon>
    </lineage>
</organism>
<gene>
    <name evidence="1" type="ORF">METZ01_LOCUS297217</name>
</gene>
<reference evidence="1" key="1">
    <citation type="submission" date="2018-05" db="EMBL/GenBank/DDBJ databases">
        <authorList>
            <person name="Lanie J.A."/>
            <person name="Ng W.-L."/>
            <person name="Kazmierczak K.M."/>
            <person name="Andrzejewski T.M."/>
            <person name="Davidsen T.M."/>
            <person name="Wayne K.J."/>
            <person name="Tettelin H."/>
            <person name="Glass J.I."/>
            <person name="Rusch D."/>
            <person name="Podicherti R."/>
            <person name="Tsui H.-C.T."/>
            <person name="Winkler M.E."/>
        </authorList>
    </citation>
    <scope>NUCLEOTIDE SEQUENCE</scope>
</reference>
<proteinExistence type="predicted"/>
<sequence>MGVLDRSYLLGRTFERNEWSLTPDPVETRCILNGHRVFENMDDPWA</sequence>
<dbReference type="EMBL" id="UINC01091527">
    <property type="protein sequence ID" value="SVC44363.1"/>
    <property type="molecule type" value="Genomic_DNA"/>
</dbReference>
<accession>A0A382M611</accession>
<dbReference type="AlphaFoldDB" id="A0A382M611"/>
<name>A0A382M611_9ZZZZ</name>
<protein>
    <submittedName>
        <fullName evidence="1">Uncharacterized protein</fullName>
    </submittedName>
</protein>